<accession>A0A392VSQ8</accession>
<organism evidence="1 2">
    <name type="scientific">Trifolium medium</name>
    <dbReference type="NCBI Taxonomy" id="97028"/>
    <lineage>
        <taxon>Eukaryota</taxon>
        <taxon>Viridiplantae</taxon>
        <taxon>Streptophyta</taxon>
        <taxon>Embryophyta</taxon>
        <taxon>Tracheophyta</taxon>
        <taxon>Spermatophyta</taxon>
        <taxon>Magnoliopsida</taxon>
        <taxon>eudicotyledons</taxon>
        <taxon>Gunneridae</taxon>
        <taxon>Pentapetalae</taxon>
        <taxon>rosids</taxon>
        <taxon>fabids</taxon>
        <taxon>Fabales</taxon>
        <taxon>Fabaceae</taxon>
        <taxon>Papilionoideae</taxon>
        <taxon>50 kb inversion clade</taxon>
        <taxon>NPAAA clade</taxon>
        <taxon>Hologalegina</taxon>
        <taxon>IRL clade</taxon>
        <taxon>Trifolieae</taxon>
        <taxon>Trifolium</taxon>
    </lineage>
</organism>
<dbReference type="Proteomes" id="UP000265520">
    <property type="component" value="Unassembled WGS sequence"/>
</dbReference>
<evidence type="ECO:0000313" key="1">
    <source>
        <dbReference type="EMBL" id="MCI90502.1"/>
    </source>
</evidence>
<protein>
    <submittedName>
        <fullName evidence="1">Uncharacterized protein</fullName>
    </submittedName>
</protein>
<dbReference type="EMBL" id="LXQA011246241">
    <property type="protein sequence ID" value="MCI90502.1"/>
    <property type="molecule type" value="Genomic_DNA"/>
</dbReference>
<feature type="non-terminal residue" evidence="1">
    <location>
        <position position="1"/>
    </location>
</feature>
<comment type="caution">
    <text evidence="1">The sequence shown here is derived from an EMBL/GenBank/DDBJ whole genome shotgun (WGS) entry which is preliminary data.</text>
</comment>
<sequence length="62" mass="7285">RLSKLGRTQKNFRVTVEAEDFLVFSDSKKPAKEQDVTAIQTFEDRLTQSKRRFTEPPKRITD</sequence>
<reference evidence="1 2" key="1">
    <citation type="journal article" date="2018" name="Front. Plant Sci.">
        <title>Red Clover (Trifolium pratense) and Zigzag Clover (T. medium) - A Picture of Genomic Similarities and Differences.</title>
        <authorList>
            <person name="Dluhosova J."/>
            <person name="Istvanek J."/>
            <person name="Nedelnik J."/>
            <person name="Repkova J."/>
        </authorList>
    </citation>
    <scope>NUCLEOTIDE SEQUENCE [LARGE SCALE GENOMIC DNA]</scope>
    <source>
        <strain evidence="2">cv. 10/8</strain>
        <tissue evidence="1">Leaf</tissue>
    </source>
</reference>
<dbReference type="AlphaFoldDB" id="A0A392VSQ8"/>
<evidence type="ECO:0000313" key="2">
    <source>
        <dbReference type="Proteomes" id="UP000265520"/>
    </source>
</evidence>
<keyword evidence="2" id="KW-1185">Reference proteome</keyword>
<proteinExistence type="predicted"/>
<name>A0A392VSQ8_9FABA</name>